<organism evidence="7 8">
    <name type="scientific">Arthrobacter subterraneus</name>
    <dbReference type="NCBI Taxonomy" id="335973"/>
    <lineage>
        <taxon>Bacteria</taxon>
        <taxon>Bacillati</taxon>
        <taxon>Actinomycetota</taxon>
        <taxon>Actinomycetes</taxon>
        <taxon>Micrococcales</taxon>
        <taxon>Micrococcaceae</taxon>
        <taxon>Arthrobacter</taxon>
    </lineage>
</organism>
<feature type="binding site" evidence="4">
    <location>
        <position position="69"/>
    </location>
    <ligand>
        <name>substrate</name>
    </ligand>
</feature>
<dbReference type="PANTHER" id="PTHR32308">
    <property type="entry name" value="LYASE BETA SUBUNIT, PUTATIVE (AFU_ORTHOLOGUE AFUA_4G13030)-RELATED"/>
    <property type="match status" value="1"/>
</dbReference>
<dbReference type="PIRSF" id="PIRSF015582">
    <property type="entry name" value="Cit_lyase_B"/>
    <property type="match status" value="1"/>
</dbReference>
<dbReference type="OrthoDB" id="5172636at2"/>
<dbReference type="SUPFAM" id="SSF51621">
    <property type="entry name" value="Phosphoenolpyruvate/pyruvate domain"/>
    <property type="match status" value="1"/>
</dbReference>
<dbReference type="Gene3D" id="3.20.20.60">
    <property type="entry name" value="Phosphoenolpyruvate-binding domains"/>
    <property type="match status" value="1"/>
</dbReference>
<evidence type="ECO:0000313" key="8">
    <source>
        <dbReference type="Proteomes" id="UP000199258"/>
    </source>
</evidence>
<dbReference type="PANTHER" id="PTHR32308:SF0">
    <property type="entry name" value="HPCH_HPAI ALDOLASE_CITRATE LYASE DOMAIN-CONTAINING PROTEIN"/>
    <property type="match status" value="1"/>
</dbReference>
<name>A0A1G8HSB0_9MICC</name>
<dbReference type="GO" id="GO:0000287">
    <property type="term" value="F:magnesium ion binding"/>
    <property type="evidence" value="ECO:0007669"/>
    <property type="project" value="TreeGrafter"/>
</dbReference>
<accession>A0A1G8HSB0</accession>
<dbReference type="RefSeq" id="WP_090585909.1">
    <property type="nucleotide sequence ID" value="NZ_FNDT01000006.1"/>
</dbReference>
<evidence type="ECO:0000256" key="4">
    <source>
        <dbReference type="PIRSR" id="PIRSR015582-1"/>
    </source>
</evidence>
<dbReference type="Proteomes" id="UP000199258">
    <property type="component" value="Unassembled WGS sequence"/>
</dbReference>
<protein>
    <submittedName>
        <fullName evidence="7">Citrate lyase subunit beta / citryl-CoA lyase</fullName>
    </submittedName>
</protein>
<evidence type="ECO:0000256" key="1">
    <source>
        <dbReference type="ARBA" id="ARBA00001946"/>
    </source>
</evidence>
<keyword evidence="3 5" id="KW-0460">Magnesium</keyword>
<dbReference type="Pfam" id="PF03328">
    <property type="entry name" value="HpcH_HpaI"/>
    <property type="match status" value="1"/>
</dbReference>
<dbReference type="InterPro" id="IPR015813">
    <property type="entry name" value="Pyrv/PenolPyrv_kinase-like_dom"/>
</dbReference>
<evidence type="ECO:0000259" key="6">
    <source>
        <dbReference type="Pfam" id="PF03328"/>
    </source>
</evidence>
<feature type="binding site" evidence="5">
    <location>
        <position position="128"/>
    </location>
    <ligand>
        <name>Mg(2+)</name>
        <dbReference type="ChEBI" id="CHEBI:18420"/>
    </ligand>
</feature>
<evidence type="ECO:0000313" key="7">
    <source>
        <dbReference type="EMBL" id="SDI09538.1"/>
    </source>
</evidence>
<sequence length="277" mass="28408">MTEPTVAGAVTALFVPGDRPDRFAKAASSGADVVIMDLEDAVAPEMKQAALAAVIEALSGPDGLRALVRVNAVGTATYEDEITALLALANHAGHGLAGIVIPKAEDPVAVQHVGEALPPGLDLVPLIESAAGLVRAFELAAVPAVTRLAFGAIDFVLDIDAEAIDGVLDYVRAQLVIASRAAGVAAPLDSPSVDIRDLERVRAAARAARSFGFGGKLCIHPAQLGEVAAAFAPTAEDIAWAQRVIGASGGAVQLDGQMIDRPVTDRANRILVRAGLR</sequence>
<keyword evidence="7" id="KW-0456">Lyase</keyword>
<dbReference type="InterPro" id="IPR040442">
    <property type="entry name" value="Pyrv_kinase-like_dom_sf"/>
</dbReference>
<dbReference type="EMBL" id="FNDT01000006">
    <property type="protein sequence ID" value="SDI09538.1"/>
    <property type="molecule type" value="Genomic_DNA"/>
</dbReference>
<gene>
    <name evidence="7" type="ORF">SAMN04488693_1069</name>
</gene>
<dbReference type="STRING" id="335973.SAMN04488693_1069"/>
<dbReference type="InterPro" id="IPR005000">
    <property type="entry name" value="Aldolase/citrate-lyase_domain"/>
</dbReference>
<dbReference type="InterPro" id="IPR011206">
    <property type="entry name" value="Citrate_lyase_beta/mcl1/mcl2"/>
</dbReference>
<evidence type="ECO:0000256" key="2">
    <source>
        <dbReference type="ARBA" id="ARBA00022723"/>
    </source>
</evidence>
<reference evidence="7 8" key="1">
    <citation type="submission" date="2016-10" db="EMBL/GenBank/DDBJ databases">
        <authorList>
            <person name="de Groot N.N."/>
        </authorList>
    </citation>
    <scope>NUCLEOTIDE SEQUENCE [LARGE SCALE GENOMIC DNA]</scope>
    <source>
        <strain evidence="7 8">NP_1H</strain>
    </source>
</reference>
<evidence type="ECO:0000256" key="3">
    <source>
        <dbReference type="ARBA" id="ARBA00022842"/>
    </source>
</evidence>
<evidence type="ECO:0000256" key="5">
    <source>
        <dbReference type="PIRSR" id="PIRSR015582-2"/>
    </source>
</evidence>
<proteinExistence type="predicted"/>
<dbReference type="GO" id="GO:0016829">
    <property type="term" value="F:lyase activity"/>
    <property type="evidence" value="ECO:0007669"/>
    <property type="project" value="UniProtKB-KW"/>
</dbReference>
<feature type="domain" description="HpcH/HpaI aldolase/citrate lyase" evidence="6">
    <location>
        <begin position="12"/>
        <end position="221"/>
    </location>
</feature>
<keyword evidence="2 5" id="KW-0479">Metal-binding</keyword>
<keyword evidence="8" id="KW-1185">Reference proteome</keyword>
<comment type="cofactor">
    <cofactor evidence="1">
        <name>Mg(2+)</name>
        <dbReference type="ChEBI" id="CHEBI:18420"/>
    </cofactor>
</comment>
<dbReference type="AlphaFoldDB" id="A0A1G8HSB0"/>
<feature type="binding site" evidence="4">
    <location>
        <position position="128"/>
    </location>
    <ligand>
        <name>substrate</name>
    </ligand>
</feature>
<feature type="binding site" evidence="5">
    <location>
        <position position="154"/>
    </location>
    <ligand>
        <name>Mg(2+)</name>
        <dbReference type="ChEBI" id="CHEBI:18420"/>
    </ligand>
</feature>
<dbReference type="GO" id="GO:0006107">
    <property type="term" value="P:oxaloacetate metabolic process"/>
    <property type="evidence" value="ECO:0007669"/>
    <property type="project" value="TreeGrafter"/>
</dbReference>